<reference evidence="6 7" key="1">
    <citation type="submission" date="2020-10" db="EMBL/GenBank/DDBJ databases">
        <authorList>
            <person name="Castelo-Branco R."/>
            <person name="Eusebio N."/>
            <person name="Adriana R."/>
            <person name="Vieira A."/>
            <person name="Brugerolle De Fraissinette N."/>
            <person name="Rezende De Castro R."/>
            <person name="Schneider M.P."/>
            <person name="Vasconcelos V."/>
            <person name="Leao P.N."/>
        </authorList>
    </citation>
    <scope>NUCLEOTIDE SEQUENCE [LARGE SCALE GENOMIC DNA]</scope>
    <source>
        <strain evidence="6 7">LEGE 00031</strain>
    </source>
</reference>
<protein>
    <submittedName>
        <fullName evidence="6">Crp/Fnr family transcriptional regulator</fullName>
    </submittedName>
</protein>
<dbReference type="SUPFAM" id="SSF51206">
    <property type="entry name" value="cAMP-binding domain-like"/>
    <property type="match status" value="1"/>
</dbReference>
<evidence type="ECO:0000256" key="3">
    <source>
        <dbReference type="ARBA" id="ARBA00023163"/>
    </source>
</evidence>
<dbReference type="PANTHER" id="PTHR24567:SF74">
    <property type="entry name" value="HTH-TYPE TRANSCRIPTIONAL REGULATOR ARCR"/>
    <property type="match status" value="1"/>
</dbReference>
<gene>
    <name evidence="6" type="ORF">IQ217_07830</name>
</gene>
<dbReference type="CDD" id="cd00038">
    <property type="entry name" value="CAP_ED"/>
    <property type="match status" value="1"/>
</dbReference>
<evidence type="ECO:0000313" key="7">
    <source>
        <dbReference type="Proteomes" id="UP000658720"/>
    </source>
</evidence>
<keyword evidence="2" id="KW-0238">DNA-binding</keyword>
<dbReference type="RefSeq" id="WP_194019515.1">
    <property type="nucleotide sequence ID" value="NZ_JADEVV010000017.1"/>
</dbReference>
<evidence type="ECO:0000259" key="4">
    <source>
        <dbReference type="PROSITE" id="PS50042"/>
    </source>
</evidence>
<comment type="caution">
    <text evidence="6">The sequence shown here is derived from an EMBL/GenBank/DDBJ whole genome shotgun (WGS) entry which is preliminary data.</text>
</comment>
<dbReference type="InterPro" id="IPR012318">
    <property type="entry name" value="HTH_CRP"/>
</dbReference>
<keyword evidence="1" id="KW-0805">Transcription regulation</keyword>
<dbReference type="EMBL" id="JADEVV010000017">
    <property type="protein sequence ID" value="MBE9253764.1"/>
    <property type="molecule type" value="Genomic_DNA"/>
</dbReference>
<dbReference type="InterPro" id="IPR036388">
    <property type="entry name" value="WH-like_DNA-bd_sf"/>
</dbReference>
<feature type="domain" description="HTH crp-type" evidence="5">
    <location>
        <begin position="153"/>
        <end position="225"/>
    </location>
</feature>
<dbReference type="PROSITE" id="PS50042">
    <property type="entry name" value="CNMP_BINDING_3"/>
    <property type="match status" value="1"/>
</dbReference>
<dbReference type="Pfam" id="PF13545">
    <property type="entry name" value="HTH_Crp_2"/>
    <property type="match status" value="1"/>
</dbReference>
<evidence type="ECO:0000259" key="5">
    <source>
        <dbReference type="PROSITE" id="PS51063"/>
    </source>
</evidence>
<keyword evidence="7" id="KW-1185">Reference proteome</keyword>
<sequence>MGNSPQNSEFTERLRQEVPFFEGFGLEVLQETIVHVSIRSHPANQVILLEHDWGGSVYFVMDGWVKIRTHNVDGREVTLNIVGRGEIVGEMAAIEEAPRSTDVITLTPAEVCSVPAMEFYNFLKTESMAGIRLAQIIARRLRQLNRRLRLREAESLTRVADTLLFLAEGRGRDTGKGVIIPNLPHRELSSISGLARETVTRCLTKLEKRGLIHRESDFISVANLKDLEDLIS</sequence>
<dbReference type="InterPro" id="IPR036390">
    <property type="entry name" value="WH_DNA-bd_sf"/>
</dbReference>
<feature type="domain" description="Cyclic nucleotide-binding" evidence="4">
    <location>
        <begin position="20"/>
        <end position="123"/>
    </location>
</feature>
<keyword evidence="3" id="KW-0804">Transcription</keyword>
<evidence type="ECO:0000256" key="1">
    <source>
        <dbReference type="ARBA" id="ARBA00023015"/>
    </source>
</evidence>
<evidence type="ECO:0000313" key="6">
    <source>
        <dbReference type="EMBL" id="MBE9253764.1"/>
    </source>
</evidence>
<name>A0ABR9VQY8_9SYNC</name>
<dbReference type="Gene3D" id="1.10.10.10">
    <property type="entry name" value="Winged helix-like DNA-binding domain superfamily/Winged helix DNA-binding domain"/>
    <property type="match status" value="1"/>
</dbReference>
<organism evidence="6 7">
    <name type="scientific">Synechocystis salina LEGE 00031</name>
    <dbReference type="NCBI Taxonomy" id="1828736"/>
    <lineage>
        <taxon>Bacteria</taxon>
        <taxon>Bacillati</taxon>
        <taxon>Cyanobacteriota</taxon>
        <taxon>Cyanophyceae</taxon>
        <taxon>Synechococcales</taxon>
        <taxon>Merismopediaceae</taxon>
        <taxon>Synechocystis</taxon>
    </lineage>
</organism>
<evidence type="ECO:0000256" key="2">
    <source>
        <dbReference type="ARBA" id="ARBA00023125"/>
    </source>
</evidence>
<dbReference type="Proteomes" id="UP000658720">
    <property type="component" value="Unassembled WGS sequence"/>
</dbReference>
<dbReference type="SUPFAM" id="SSF46785">
    <property type="entry name" value="Winged helix' DNA-binding domain"/>
    <property type="match status" value="1"/>
</dbReference>
<dbReference type="InterPro" id="IPR000595">
    <property type="entry name" value="cNMP-bd_dom"/>
</dbReference>
<dbReference type="InterPro" id="IPR018490">
    <property type="entry name" value="cNMP-bd_dom_sf"/>
</dbReference>
<dbReference type="PANTHER" id="PTHR24567">
    <property type="entry name" value="CRP FAMILY TRANSCRIPTIONAL REGULATORY PROTEIN"/>
    <property type="match status" value="1"/>
</dbReference>
<dbReference type="InterPro" id="IPR014710">
    <property type="entry name" value="RmlC-like_jellyroll"/>
</dbReference>
<dbReference type="SMART" id="SM00419">
    <property type="entry name" value="HTH_CRP"/>
    <property type="match status" value="1"/>
</dbReference>
<proteinExistence type="predicted"/>
<dbReference type="Pfam" id="PF00027">
    <property type="entry name" value="cNMP_binding"/>
    <property type="match status" value="1"/>
</dbReference>
<dbReference type="PROSITE" id="PS51063">
    <property type="entry name" value="HTH_CRP_2"/>
    <property type="match status" value="1"/>
</dbReference>
<accession>A0ABR9VQY8</accession>
<dbReference type="Gene3D" id="2.60.120.10">
    <property type="entry name" value="Jelly Rolls"/>
    <property type="match status" value="1"/>
</dbReference>
<dbReference type="SMART" id="SM00100">
    <property type="entry name" value="cNMP"/>
    <property type="match status" value="1"/>
</dbReference>
<dbReference type="InterPro" id="IPR050397">
    <property type="entry name" value="Env_Response_Regulators"/>
</dbReference>